<evidence type="ECO:0000313" key="3">
    <source>
        <dbReference type="Proteomes" id="UP000198282"/>
    </source>
</evidence>
<dbReference type="InterPro" id="IPR013096">
    <property type="entry name" value="Cupin_2"/>
</dbReference>
<dbReference type="RefSeq" id="WP_089211470.1">
    <property type="nucleotide sequence ID" value="NZ_FZOD01000048.1"/>
</dbReference>
<dbReference type="EMBL" id="FZOD01000048">
    <property type="protein sequence ID" value="SNT47791.1"/>
    <property type="molecule type" value="Genomic_DNA"/>
</dbReference>
<dbReference type="InterPro" id="IPR011051">
    <property type="entry name" value="RmlC_Cupin_sf"/>
</dbReference>
<sequence length="161" mass="16941">MTENLSATIPSDDGAGRDPFWFLGGRVRLLVPGASTGGALSVMEFNDTKGHATPLHVHDGEDEVWIVLDGEISFFVGDKRYDLGAGAVAHGPRGVPHGYLVRSPQSRMAVAFGPSGIENWFTSNGSPVSHVDDAPAAFDLGTIVASAEAYRLRVAGPPPTE</sequence>
<dbReference type="PANTHER" id="PTHR36440:SF1">
    <property type="entry name" value="PUTATIVE (AFU_ORTHOLOGUE AFUA_8G07350)-RELATED"/>
    <property type="match status" value="1"/>
</dbReference>
<name>A0A239MYF8_9ACTN</name>
<organism evidence="2 3">
    <name type="scientific">Streptosporangium subroseum</name>
    <dbReference type="NCBI Taxonomy" id="106412"/>
    <lineage>
        <taxon>Bacteria</taxon>
        <taxon>Bacillati</taxon>
        <taxon>Actinomycetota</taxon>
        <taxon>Actinomycetes</taxon>
        <taxon>Streptosporangiales</taxon>
        <taxon>Streptosporangiaceae</taxon>
        <taxon>Streptosporangium</taxon>
    </lineage>
</organism>
<keyword evidence="3" id="KW-1185">Reference proteome</keyword>
<dbReference type="Proteomes" id="UP000198282">
    <property type="component" value="Unassembled WGS sequence"/>
</dbReference>
<reference evidence="2 3" key="1">
    <citation type="submission" date="2017-06" db="EMBL/GenBank/DDBJ databases">
        <authorList>
            <person name="Kim H.J."/>
            <person name="Triplett B.A."/>
        </authorList>
    </citation>
    <scope>NUCLEOTIDE SEQUENCE [LARGE SCALE GENOMIC DNA]</scope>
    <source>
        <strain evidence="2 3">CGMCC 4.2132</strain>
    </source>
</reference>
<dbReference type="Gene3D" id="2.60.120.10">
    <property type="entry name" value="Jelly Rolls"/>
    <property type="match status" value="1"/>
</dbReference>
<feature type="domain" description="Cupin type-2" evidence="1">
    <location>
        <begin position="49"/>
        <end position="104"/>
    </location>
</feature>
<dbReference type="SUPFAM" id="SSF51182">
    <property type="entry name" value="RmlC-like cupins"/>
    <property type="match status" value="1"/>
</dbReference>
<proteinExistence type="predicted"/>
<dbReference type="PANTHER" id="PTHR36440">
    <property type="entry name" value="PUTATIVE (AFU_ORTHOLOGUE AFUA_8G07350)-RELATED"/>
    <property type="match status" value="1"/>
</dbReference>
<dbReference type="OrthoDB" id="4227163at2"/>
<dbReference type="InterPro" id="IPR014710">
    <property type="entry name" value="RmlC-like_jellyroll"/>
</dbReference>
<protein>
    <submittedName>
        <fullName evidence="2">Cupin domain protein</fullName>
    </submittedName>
</protein>
<dbReference type="InterPro" id="IPR053146">
    <property type="entry name" value="QDO-like"/>
</dbReference>
<evidence type="ECO:0000259" key="1">
    <source>
        <dbReference type="Pfam" id="PF07883"/>
    </source>
</evidence>
<accession>A0A239MYF8</accession>
<dbReference type="AlphaFoldDB" id="A0A239MYF8"/>
<evidence type="ECO:0000313" key="2">
    <source>
        <dbReference type="EMBL" id="SNT47791.1"/>
    </source>
</evidence>
<gene>
    <name evidence="2" type="ORF">SAMN05216276_104849</name>
</gene>
<dbReference type="Pfam" id="PF07883">
    <property type="entry name" value="Cupin_2"/>
    <property type="match status" value="1"/>
</dbReference>